<dbReference type="EMBL" id="ATMH01012184">
    <property type="protein sequence ID" value="EPY15349.1"/>
    <property type="molecule type" value="Genomic_DNA"/>
</dbReference>
<feature type="region of interest" description="Disordered" evidence="1">
    <location>
        <begin position="145"/>
        <end position="167"/>
    </location>
</feature>
<reference evidence="2 3" key="1">
    <citation type="journal article" date="2013" name="PLoS ONE">
        <title>Predicting the Proteins of Angomonas deanei, Strigomonas culicis and Their Respective Endosymbionts Reveals New Aspects of the Trypanosomatidae Family.</title>
        <authorList>
            <person name="Motta M.C."/>
            <person name="Martins A.C."/>
            <person name="de Souza S.S."/>
            <person name="Catta-Preta C.M."/>
            <person name="Silva R."/>
            <person name="Klein C.C."/>
            <person name="de Almeida L.G."/>
            <person name="de Lima Cunha O."/>
            <person name="Ciapina L.P."/>
            <person name="Brocchi M."/>
            <person name="Colabardini A.C."/>
            <person name="de Araujo Lima B."/>
            <person name="Machado C.R."/>
            <person name="de Almeida Soares C.M."/>
            <person name="Probst C.M."/>
            <person name="de Menezes C.B."/>
            <person name="Thompson C.E."/>
            <person name="Bartholomeu D.C."/>
            <person name="Gradia D.F."/>
            <person name="Pavoni D.P."/>
            <person name="Grisard E.C."/>
            <person name="Fantinatti-Garboggini F."/>
            <person name="Marchini F.K."/>
            <person name="Rodrigues-Luiz G.F."/>
            <person name="Wagner G."/>
            <person name="Goldman G.H."/>
            <person name="Fietto J.L."/>
            <person name="Elias M.C."/>
            <person name="Goldman M.H."/>
            <person name="Sagot M.F."/>
            <person name="Pereira M."/>
            <person name="Stoco P.H."/>
            <person name="de Mendonca-Neto R.P."/>
            <person name="Teixeira S.M."/>
            <person name="Maciel T.E."/>
            <person name="de Oliveira Mendes T.A."/>
            <person name="Urmenyi T.P."/>
            <person name="de Souza W."/>
            <person name="Schenkman S."/>
            <person name="de Vasconcelos A.T."/>
        </authorList>
    </citation>
    <scope>NUCLEOTIDE SEQUENCE [LARGE SCALE GENOMIC DNA]</scope>
</reference>
<accession>S9TEF3</accession>
<dbReference type="AlphaFoldDB" id="S9TEF3"/>
<gene>
    <name evidence="2" type="ORF">STCU_12096</name>
</gene>
<feature type="compositionally biased region" description="Low complexity" evidence="1">
    <location>
        <begin position="148"/>
        <end position="165"/>
    </location>
</feature>
<evidence type="ECO:0000256" key="1">
    <source>
        <dbReference type="SAM" id="MobiDB-lite"/>
    </source>
</evidence>
<name>S9TEF3_9TRYP</name>
<evidence type="ECO:0000313" key="3">
    <source>
        <dbReference type="Proteomes" id="UP000015354"/>
    </source>
</evidence>
<proteinExistence type="predicted"/>
<sequence length="207" mass="23660">MDEFTDVVNFMIPVPFEYVVEDEVVGQLVKRRRGLLKTAKRGPSHSDQMLIQEINEELATRVESLDAEAASWRSSLAPWLVTSMRFSLPSSEFSRDYYLRDLLQTYHHALDSEALAHDVGLLSYRIGALCLGIWVRGRAMRAHDGWSSRRSGCRCRTSSMRRSGTPCSRTCSRRGVKASTSRFPRYRRRRCSSGLTRHARSGKMPRS</sequence>
<evidence type="ECO:0000313" key="2">
    <source>
        <dbReference type="EMBL" id="EPY15349.1"/>
    </source>
</evidence>
<keyword evidence="3" id="KW-1185">Reference proteome</keyword>
<dbReference type="Proteomes" id="UP000015354">
    <property type="component" value="Unassembled WGS sequence"/>
</dbReference>
<organism evidence="2 3">
    <name type="scientific">Strigomonas culicis</name>
    <dbReference type="NCBI Taxonomy" id="28005"/>
    <lineage>
        <taxon>Eukaryota</taxon>
        <taxon>Discoba</taxon>
        <taxon>Euglenozoa</taxon>
        <taxon>Kinetoplastea</taxon>
        <taxon>Metakinetoplastina</taxon>
        <taxon>Trypanosomatida</taxon>
        <taxon>Trypanosomatidae</taxon>
        <taxon>Strigomonadinae</taxon>
        <taxon>Strigomonas</taxon>
    </lineage>
</organism>
<protein>
    <submittedName>
        <fullName evidence="2">Uncharacterized protein</fullName>
    </submittedName>
</protein>
<comment type="caution">
    <text evidence="2">The sequence shown here is derived from an EMBL/GenBank/DDBJ whole genome shotgun (WGS) entry which is preliminary data.</text>
</comment>